<organism evidence="1 2">
    <name type="scientific">Zoarces viviparus</name>
    <name type="common">Viviparous eelpout</name>
    <name type="synonym">Blennius viviparus</name>
    <dbReference type="NCBI Taxonomy" id="48416"/>
    <lineage>
        <taxon>Eukaryota</taxon>
        <taxon>Metazoa</taxon>
        <taxon>Chordata</taxon>
        <taxon>Craniata</taxon>
        <taxon>Vertebrata</taxon>
        <taxon>Euteleostomi</taxon>
        <taxon>Actinopterygii</taxon>
        <taxon>Neopterygii</taxon>
        <taxon>Teleostei</taxon>
        <taxon>Neoteleostei</taxon>
        <taxon>Acanthomorphata</taxon>
        <taxon>Eupercaria</taxon>
        <taxon>Perciformes</taxon>
        <taxon>Cottioidei</taxon>
        <taxon>Zoarcales</taxon>
        <taxon>Zoarcidae</taxon>
        <taxon>Zoarcinae</taxon>
        <taxon>Zoarces</taxon>
    </lineage>
</organism>
<dbReference type="EMBL" id="JBCEZU010000112">
    <property type="protein sequence ID" value="KAK9527548.1"/>
    <property type="molecule type" value="Genomic_DNA"/>
</dbReference>
<dbReference type="Proteomes" id="UP001488805">
    <property type="component" value="Unassembled WGS sequence"/>
</dbReference>
<keyword evidence="2" id="KW-1185">Reference proteome</keyword>
<dbReference type="AlphaFoldDB" id="A0AAW1EYM9"/>
<evidence type="ECO:0000313" key="2">
    <source>
        <dbReference type="Proteomes" id="UP001488805"/>
    </source>
</evidence>
<reference evidence="1 2" key="1">
    <citation type="journal article" date="2024" name="Genome Biol. Evol.">
        <title>Chromosome-level genome assembly of the viviparous eelpout Zoarces viviparus.</title>
        <authorList>
            <person name="Fuhrmann N."/>
            <person name="Brasseur M.V."/>
            <person name="Bakowski C.E."/>
            <person name="Podsiadlowski L."/>
            <person name="Prost S."/>
            <person name="Krehenwinkel H."/>
            <person name="Mayer C."/>
        </authorList>
    </citation>
    <scope>NUCLEOTIDE SEQUENCE [LARGE SCALE GENOMIC DNA]</scope>
    <source>
        <strain evidence="1">NO-MEL_2022_Ind0_liver</strain>
    </source>
</reference>
<comment type="caution">
    <text evidence="1">The sequence shown here is derived from an EMBL/GenBank/DDBJ whole genome shotgun (WGS) entry which is preliminary data.</text>
</comment>
<gene>
    <name evidence="1" type="ORF">VZT92_014099</name>
</gene>
<accession>A0AAW1EYM9</accession>
<sequence>MLSNGRPTHPSPPPMLLTGWEIFPPDTMTTTVIRTLHGSKWRSSEETAPLTSLTDAAMATRAEEDSLSALRRPSMQFTSQRAEAMHPFPRTYAPAEEFRCQETSTACACISYTSKSSGIYISKSRQLGVEIHRRKEMKHGKLLQKKRVQPSSLGE</sequence>
<protein>
    <submittedName>
        <fullName evidence="1">Uncharacterized protein</fullName>
    </submittedName>
</protein>
<proteinExistence type="predicted"/>
<evidence type="ECO:0000313" key="1">
    <source>
        <dbReference type="EMBL" id="KAK9527548.1"/>
    </source>
</evidence>
<name>A0AAW1EYM9_ZOAVI</name>